<reference evidence="1 2" key="1">
    <citation type="submission" date="2024-09" db="EMBL/GenBank/DDBJ databases">
        <title>Genome sequencing and assembly of Phytophthora oleae, isolate VK10A, causative agent of rot of olive drupes.</title>
        <authorList>
            <person name="Conti Taguali S."/>
            <person name="Riolo M."/>
            <person name="La Spada F."/>
            <person name="Cacciola S.O."/>
            <person name="Dionisio G."/>
        </authorList>
    </citation>
    <scope>NUCLEOTIDE SEQUENCE [LARGE SCALE GENOMIC DNA]</scope>
    <source>
        <strain evidence="1 2">VK10A</strain>
    </source>
</reference>
<protein>
    <submittedName>
        <fullName evidence="1">Uncharacterized protein</fullName>
    </submittedName>
</protein>
<organism evidence="1 2">
    <name type="scientific">Phytophthora oleae</name>
    <dbReference type="NCBI Taxonomy" id="2107226"/>
    <lineage>
        <taxon>Eukaryota</taxon>
        <taxon>Sar</taxon>
        <taxon>Stramenopiles</taxon>
        <taxon>Oomycota</taxon>
        <taxon>Peronosporomycetes</taxon>
        <taxon>Peronosporales</taxon>
        <taxon>Peronosporaceae</taxon>
        <taxon>Phytophthora</taxon>
    </lineage>
</organism>
<comment type="caution">
    <text evidence="1">The sequence shown here is derived from an EMBL/GenBank/DDBJ whole genome shotgun (WGS) entry which is preliminary data.</text>
</comment>
<gene>
    <name evidence="1" type="ORF">V7S43_005594</name>
</gene>
<sequence>MVSKTLDRSRLDRKLSQRVPEILRSETSAADCGLIEEESNSNGGIMYASARRNVKTTMVSASNGLLHNAVDAAQQTNIRRGIDVDGAKLH</sequence>
<evidence type="ECO:0000313" key="2">
    <source>
        <dbReference type="Proteomes" id="UP001632037"/>
    </source>
</evidence>
<accession>A0ABD3FSD4</accession>
<dbReference type="Proteomes" id="UP001632037">
    <property type="component" value="Unassembled WGS sequence"/>
</dbReference>
<evidence type="ECO:0000313" key="1">
    <source>
        <dbReference type="EMBL" id="KAL3669211.1"/>
    </source>
</evidence>
<proteinExistence type="predicted"/>
<name>A0ABD3FSD4_9STRA</name>
<dbReference type="EMBL" id="JBIMZQ010000009">
    <property type="protein sequence ID" value="KAL3669211.1"/>
    <property type="molecule type" value="Genomic_DNA"/>
</dbReference>
<dbReference type="AlphaFoldDB" id="A0ABD3FSD4"/>
<keyword evidence="2" id="KW-1185">Reference proteome</keyword>